<protein>
    <submittedName>
        <fullName evidence="2">Uncharacterized protein</fullName>
    </submittedName>
</protein>
<accession>A0A9P9HCM1</accession>
<evidence type="ECO:0000313" key="3">
    <source>
        <dbReference type="Proteomes" id="UP000720189"/>
    </source>
</evidence>
<dbReference type="GeneID" id="70225533"/>
<keyword evidence="3" id="KW-1185">Reference proteome</keyword>
<evidence type="ECO:0000313" key="2">
    <source>
        <dbReference type="EMBL" id="KAH7254049.1"/>
    </source>
</evidence>
<dbReference type="Proteomes" id="UP000720189">
    <property type="component" value="Unassembled WGS sequence"/>
</dbReference>
<proteinExistence type="predicted"/>
<reference evidence="2" key="1">
    <citation type="journal article" date="2021" name="Nat. Commun.">
        <title>Genetic determinants of endophytism in the Arabidopsis root mycobiome.</title>
        <authorList>
            <person name="Mesny F."/>
            <person name="Miyauchi S."/>
            <person name="Thiergart T."/>
            <person name="Pickel B."/>
            <person name="Atanasova L."/>
            <person name="Karlsson M."/>
            <person name="Huettel B."/>
            <person name="Barry K.W."/>
            <person name="Haridas S."/>
            <person name="Chen C."/>
            <person name="Bauer D."/>
            <person name="Andreopoulos W."/>
            <person name="Pangilinan J."/>
            <person name="LaButti K."/>
            <person name="Riley R."/>
            <person name="Lipzen A."/>
            <person name="Clum A."/>
            <person name="Drula E."/>
            <person name="Henrissat B."/>
            <person name="Kohler A."/>
            <person name="Grigoriev I.V."/>
            <person name="Martin F.M."/>
            <person name="Hacquard S."/>
        </authorList>
    </citation>
    <scope>NUCLEOTIDE SEQUENCE</scope>
    <source>
        <strain evidence="2">MPI-CAGE-AT-0023</strain>
    </source>
</reference>
<dbReference type="EMBL" id="JAGMUX010000007">
    <property type="protein sequence ID" value="KAH7254049.1"/>
    <property type="molecule type" value="Genomic_DNA"/>
</dbReference>
<dbReference type="RefSeq" id="XP_046050296.1">
    <property type="nucleotide sequence ID" value="XM_046195579.1"/>
</dbReference>
<organism evidence="2 3">
    <name type="scientific">Fusarium redolens</name>
    <dbReference type="NCBI Taxonomy" id="48865"/>
    <lineage>
        <taxon>Eukaryota</taxon>
        <taxon>Fungi</taxon>
        <taxon>Dikarya</taxon>
        <taxon>Ascomycota</taxon>
        <taxon>Pezizomycotina</taxon>
        <taxon>Sordariomycetes</taxon>
        <taxon>Hypocreomycetidae</taxon>
        <taxon>Hypocreales</taxon>
        <taxon>Nectriaceae</taxon>
        <taxon>Fusarium</taxon>
        <taxon>Fusarium redolens species complex</taxon>
    </lineage>
</organism>
<feature type="region of interest" description="Disordered" evidence="1">
    <location>
        <begin position="1"/>
        <end position="26"/>
    </location>
</feature>
<dbReference type="AlphaFoldDB" id="A0A9P9HCM1"/>
<comment type="caution">
    <text evidence="2">The sequence shown here is derived from an EMBL/GenBank/DDBJ whole genome shotgun (WGS) entry which is preliminary data.</text>
</comment>
<dbReference type="OrthoDB" id="4989271at2759"/>
<gene>
    <name evidence="2" type="ORF">BKA55DRAFT_593672</name>
</gene>
<sequence length="302" mass="34161">MHGYFFDAPPQEESPDGSNPMDLSPQLPLRNLGAEVENIEKFFLLGLITPAPERNVLKELEVDFKERAKTGDLQALQNFIEPHLQTPDIRILHNIDFIQKELSHAPKEINDYYEFRHDSARNFIKRLRRVCRRLQDFCGKTFTMTSCEMDRLEAIMRACQHPNIAFGNGLNYLRFIGTNDQPTGLISALPALIVAYSLIHQVPGQVKELEEKFTEDLFRWKTLSALNEPDPFGLFEEAVCAAFALKSFPKATAFYVPGNEMVPPGVANRYPGDPIVVAQLQSVAFDFFLQASCGKSSMLCLC</sequence>
<name>A0A9P9HCM1_FUSRE</name>
<evidence type="ECO:0000256" key="1">
    <source>
        <dbReference type="SAM" id="MobiDB-lite"/>
    </source>
</evidence>